<reference evidence="3 6" key="1">
    <citation type="submission" date="2016-08" db="EMBL/GenBank/DDBJ databases">
        <title>Candidatus Dactylopiibacterium carminicum genome sequence.</title>
        <authorList>
            <person name="Ramirez-Puebla S.T."/>
            <person name="Ormeno-Orrillo E."/>
            <person name="Vera-Ponce De Leon A."/>
            <person name="Luis L."/>
            <person name="Sanchez-Flores A."/>
            <person name="Monica R."/>
            <person name="Martinez-Romero E."/>
        </authorList>
    </citation>
    <scope>NUCLEOTIDE SEQUENCE [LARGE SCALE GENOMIC DNA]</scope>
    <source>
        <strain evidence="3">END1</strain>
    </source>
</reference>
<dbReference type="Gene3D" id="3.10.350.10">
    <property type="entry name" value="LysM domain"/>
    <property type="match status" value="1"/>
</dbReference>
<feature type="region of interest" description="Disordered" evidence="1">
    <location>
        <begin position="286"/>
        <end position="332"/>
    </location>
</feature>
<comment type="caution">
    <text evidence="4">The sequence shown here is derived from an EMBL/GenBank/DDBJ whole genome shotgun (WGS) entry which is preliminary data.</text>
</comment>
<dbReference type="EMBL" id="NMRN01000003">
    <property type="protein sequence ID" value="PAS94898.1"/>
    <property type="molecule type" value="Genomic_DNA"/>
</dbReference>
<dbReference type="InterPro" id="IPR036779">
    <property type="entry name" value="LysM_dom_sf"/>
</dbReference>
<keyword evidence="6" id="KW-1185">Reference proteome</keyword>
<dbReference type="CDD" id="cd00118">
    <property type="entry name" value="LysM"/>
    <property type="match status" value="1"/>
</dbReference>
<dbReference type="PROSITE" id="PS51782">
    <property type="entry name" value="LYSM"/>
    <property type="match status" value="1"/>
</dbReference>
<evidence type="ECO:0000313" key="4">
    <source>
        <dbReference type="EMBL" id="PAS94898.1"/>
    </source>
</evidence>
<feature type="compositionally biased region" description="Polar residues" evidence="1">
    <location>
        <begin position="716"/>
        <end position="726"/>
    </location>
</feature>
<reference evidence="4 5" key="2">
    <citation type="submission" date="2017-07" db="EMBL/GenBank/DDBJ databases">
        <title>Candidatus Dactylopiibacterium carminicum, a nitrogen-fixing symbiont of the cochineal insect Dactylopius coccus and Dactylopius opuntiae (Hemiptera: Coccoidea: Dactylopiidae).</title>
        <authorList>
            <person name="Vera A."/>
        </authorList>
    </citation>
    <scope>NUCLEOTIDE SEQUENCE [LARGE SCALE GENOMIC DNA]</scope>
    <source>
        <strain evidence="4 5">NFDCM</strain>
    </source>
</reference>
<evidence type="ECO:0000313" key="5">
    <source>
        <dbReference type="Proteomes" id="UP000216107"/>
    </source>
</evidence>
<dbReference type="InterPro" id="IPR018392">
    <property type="entry name" value="LysM"/>
</dbReference>
<evidence type="ECO:0000256" key="1">
    <source>
        <dbReference type="SAM" id="MobiDB-lite"/>
    </source>
</evidence>
<dbReference type="Pfam" id="PF01476">
    <property type="entry name" value="LysM"/>
    <property type="match status" value="1"/>
</dbReference>
<dbReference type="SMART" id="SM00257">
    <property type="entry name" value="LysM"/>
    <property type="match status" value="1"/>
</dbReference>
<dbReference type="Proteomes" id="UP000216107">
    <property type="component" value="Unassembled WGS sequence"/>
</dbReference>
<feature type="region of interest" description="Disordered" evidence="1">
    <location>
        <begin position="382"/>
        <end position="416"/>
    </location>
</feature>
<feature type="compositionally biased region" description="Low complexity" evidence="1">
    <location>
        <begin position="321"/>
        <end position="332"/>
    </location>
</feature>
<dbReference type="Proteomes" id="UP000623509">
    <property type="component" value="Unassembled WGS sequence"/>
</dbReference>
<dbReference type="InterPro" id="IPR020011">
    <property type="entry name" value="FimV_C"/>
</dbReference>
<organism evidence="4 5">
    <name type="scientific">Candidatus Dactylopiibacterium carminicum</name>
    <dbReference type="NCBI Taxonomy" id="857335"/>
    <lineage>
        <taxon>Bacteria</taxon>
        <taxon>Pseudomonadati</taxon>
        <taxon>Pseudomonadota</taxon>
        <taxon>Betaproteobacteria</taxon>
        <taxon>Rhodocyclales</taxon>
        <taxon>Rhodocyclaceae</taxon>
        <taxon>Candidatus Dactylopiibacterium</taxon>
    </lineage>
</organism>
<evidence type="ECO:0000313" key="3">
    <source>
        <dbReference type="EMBL" id="KAF7600533.1"/>
    </source>
</evidence>
<sequence length="919" mass="97211">METPMLRKTLVAAMMLAFWGSAGAAGLGRISVMSSLGQPLRAEVELTANVDELETMTARMASPDAFKRANMEYVALLGGIKMSIERRSARPVILLTSDRSINEPFVGLLLDLNWAGGRLLREYTFLLDPAELSGPRGVPSAVEPISTPLESRSASRPAPAPGRAAQAPLAVAKPVAEPRPTSSEAASSDAYTVQRGDTLYRIADRLKSGEVSQEQMMAALYRANADAFAGGDANRIHAGRILKVPQQTEAQQISRAEARKIVFRATNFEQYRQGVAASVANAPARDAGTQAASGRIAPRVEGDAPASTQPRDQVRVTSSEAPRAAAAEGAATKARLDALTDELAARDRALKEANERRVQLENNVKELQKLLELQNESLAKMQASAAETGKAAEPPKAHAEQASAPVAAEASPAGTAVEQAPVIESVEQASAPVEEPKPAPVAKEPRPAARPVPPPPPEDDGLLRNLWALLGLAVAGALTCYVVIKQRRRRAAAGTGNTLLTEVSTTTSPNSVFGSAGGQVVDTGGTSLLHTDFSQSGISAIDADEGVDPVAEADVYMAYGRDAQAEEILLDAIKNDPSRAAVYVKLLEIYAQRRSLKQFENVATDLYAQTNGQGDDWAKAAALGARLDPQNPLYKSGQGEAAAQAPVIPDVPEELSEPATPAVSFGTDNVSQVCATWTVPGDISQFNDGAPAADERNSAAVVPEALNLDFNLDLDTPSSEDLPTQMESRDPPSVPKPVVDLAEDPESQVTTQGAGAPLEFDIGFDEPELQPAPVHKPAPQPAPAPVVEQAAPAEFDLGLESASDRAPLAEVDLEKTNFDGSLLDFDFELGEETNIKPTIDLSGVNLGEAEPIEVPRAPVEPIQDDIDLNDEVSTKLELARAYEEMGDVEGARELLEEVIADGGENQRQQAQGILARLGA</sequence>
<feature type="region of interest" description="Disordered" evidence="1">
    <location>
        <begin position="135"/>
        <end position="190"/>
    </location>
</feature>
<dbReference type="EMBL" id="MDUX01000004">
    <property type="protein sequence ID" value="KAF7600533.1"/>
    <property type="molecule type" value="Genomic_DNA"/>
</dbReference>
<dbReference type="Gene3D" id="1.20.58.2200">
    <property type="match status" value="1"/>
</dbReference>
<dbReference type="NCBIfam" id="TIGR03504">
    <property type="entry name" value="FimV_Cterm"/>
    <property type="match status" value="1"/>
</dbReference>
<name>A0A272EXQ6_9RHOO</name>
<evidence type="ECO:0000313" key="6">
    <source>
        <dbReference type="Proteomes" id="UP000623509"/>
    </source>
</evidence>
<proteinExistence type="predicted"/>
<dbReference type="OrthoDB" id="5298707at2"/>
<dbReference type="InterPro" id="IPR020012">
    <property type="entry name" value="LysM_FimV"/>
</dbReference>
<feature type="compositionally biased region" description="Low complexity" evidence="1">
    <location>
        <begin position="151"/>
        <end position="172"/>
    </location>
</feature>
<accession>A0A272EXQ6</accession>
<feature type="region of interest" description="Disordered" evidence="1">
    <location>
        <begin position="713"/>
        <end position="737"/>
    </location>
</feature>
<dbReference type="AlphaFoldDB" id="A0A272EXQ6"/>
<dbReference type="Pfam" id="PF25800">
    <property type="entry name" value="FimV_N"/>
    <property type="match status" value="1"/>
</dbReference>
<feature type="compositionally biased region" description="Polar residues" evidence="1">
    <location>
        <begin position="306"/>
        <end position="320"/>
    </location>
</feature>
<gene>
    <name evidence="3" type="ORF">BGI27_02230</name>
    <name evidence="4" type="ORF">CGU29_01935</name>
</gene>
<feature type="domain" description="LysM" evidence="2">
    <location>
        <begin position="189"/>
        <end position="244"/>
    </location>
</feature>
<dbReference type="InterPro" id="IPR038440">
    <property type="entry name" value="FimV_C_sf"/>
</dbReference>
<protein>
    <recommendedName>
        <fullName evidence="2">LysM domain-containing protein</fullName>
    </recommendedName>
</protein>
<feature type="compositionally biased region" description="Polar residues" evidence="1">
    <location>
        <begin position="180"/>
        <end position="190"/>
    </location>
</feature>
<dbReference type="NCBIfam" id="TIGR03505">
    <property type="entry name" value="FimV_core"/>
    <property type="match status" value="1"/>
</dbReference>
<feature type="region of interest" description="Disordered" evidence="1">
    <location>
        <begin position="428"/>
        <end position="457"/>
    </location>
</feature>
<evidence type="ECO:0000259" key="2">
    <source>
        <dbReference type="PROSITE" id="PS51782"/>
    </source>
</evidence>
<feature type="compositionally biased region" description="Low complexity" evidence="1">
    <location>
        <begin position="400"/>
        <end position="416"/>
    </location>
</feature>
<dbReference type="InterPro" id="IPR057840">
    <property type="entry name" value="FimV_N"/>
</dbReference>